<evidence type="ECO:0000256" key="2">
    <source>
        <dbReference type="ARBA" id="ARBA00022692"/>
    </source>
</evidence>
<accession>A0ABV9CPV6</accession>
<dbReference type="InterPro" id="IPR027417">
    <property type="entry name" value="P-loop_NTPase"/>
</dbReference>
<dbReference type="Gene3D" id="1.20.1560.10">
    <property type="entry name" value="ABC transporter type 1, transmembrane domain"/>
    <property type="match status" value="1"/>
</dbReference>
<protein>
    <submittedName>
        <fullName evidence="10">ABC transporter ATP-binding protein</fullName>
    </submittedName>
</protein>
<evidence type="ECO:0000256" key="5">
    <source>
        <dbReference type="ARBA" id="ARBA00022989"/>
    </source>
</evidence>
<keyword evidence="6 7" id="KW-0472">Membrane</keyword>
<feature type="domain" description="ABC transporter" evidence="8">
    <location>
        <begin position="350"/>
        <end position="590"/>
    </location>
</feature>
<evidence type="ECO:0000256" key="1">
    <source>
        <dbReference type="ARBA" id="ARBA00004651"/>
    </source>
</evidence>
<keyword evidence="2 7" id="KW-0812">Transmembrane</keyword>
<dbReference type="SUPFAM" id="SSF52540">
    <property type="entry name" value="P-loop containing nucleoside triphosphate hydrolases"/>
    <property type="match status" value="1"/>
</dbReference>
<feature type="transmembrane region" description="Helical" evidence="7">
    <location>
        <begin position="172"/>
        <end position="191"/>
    </location>
</feature>
<evidence type="ECO:0000256" key="4">
    <source>
        <dbReference type="ARBA" id="ARBA00022840"/>
    </source>
</evidence>
<feature type="transmembrane region" description="Helical" evidence="7">
    <location>
        <begin position="28"/>
        <end position="48"/>
    </location>
</feature>
<feature type="domain" description="ABC transmembrane type-1" evidence="9">
    <location>
        <begin position="29"/>
        <end position="316"/>
    </location>
</feature>
<feature type="transmembrane region" description="Helical" evidence="7">
    <location>
        <begin position="68"/>
        <end position="93"/>
    </location>
</feature>
<dbReference type="Pfam" id="PF00005">
    <property type="entry name" value="ABC_tran"/>
    <property type="match status" value="1"/>
</dbReference>
<name>A0ABV9CPV6_9ACTN</name>
<feature type="transmembrane region" description="Helical" evidence="7">
    <location>
        <begin position="290"/>
        <end position="315"/>
    </location>
</feature>
<dbReference type="InterPro" id="IPR036640">
    <property type="entry name" value="ABC1_TM_sf"/>
</dbReference>
<evidence type="ECO:0000313" key="10">
    <source>
        <dbReference type="EMBL" id="MFC4534495.1"/>
    </source>
</evidence>
<evidence type="ECO:0000259" key="8">
    <source>
        <dbReference type="PROSITE" id="PS50893"/>
    </source>
</evidence>
<dbReference type="Gene3D" id="3.40.50.300">
    <property type="entry name" value="P-loop containing nucleotide triphosphate hydrolases"/>
    <property type="match status" value="1"/>
</dbReference>
<comment type="subcellular location">
    <subcellularLocation>
        <location evidence="1">Cell membrane</location>
        <topology evidence="1">Multi-pass membrane protein</topology>
    </subcellularLocation>
</comment>
<evidence type="ECO:0000313" key="11">
    <source>
        <dbReference type="Proteomes" id="UP001596004"/>
    </source>
</evidence>
<keyword evidence="4 10" id="KW-0067">ATP-binding</keyword>
<keyword evidence="5 7" id="KW-1133">Transmembrane helix</keyword>
<reference evidence="11" key="1">
    <citation type="journal article" date="2019" name="Int. J. Syst. Evol. Microbiol.">
        <title>The Global Catalogue of Microorganisms (GCM) 10K type strain sequencing project: providing services to taxonomists for standard genome sequencing and annotation.</title>
        <authorList>
            <consortium name="The Broad Institute Genomics Platform"/>
            <consortium name="The Broad Institute Genome Sequencing Center for Infectious Disease"/>
            <person name="Wu L."/>
            <person name="Ma J."/>
        </authorList>
    </citation>
    <scope>NUCLEOTIDE SEQUENCE [LARGE SCALE GENOMIC DNA]</scope>
    <source>
        <strain evidence="11">CGMCC 4.7132</strain>
    </source>
</reference>
<comment type="caution">
    <text evidence="10">The sequence shown here is derived from an EMBL/GenBank/DDBJ whole genome shotgun (WGS) entry which is preliminary data.</text>
</comment>
<sequence length="604" mass="66055">MSDTQDRQQTRHITRALRLLWEVNPRHVLGVLAMTAVTSVIPAINVQVTATAVQAVADAVSSGNGRDAAFAAGGLLVGLMALGHFFAVGRNYLETLLQYRMANQVQERIMDKAVRLQLRHFEDPTTYDGLQRASREAGFRPYQIFADLISVTSNAVSLVSVTVVLISWDVRVALVVLLAPVPTMVANLFYGRIGWKIEHDRSADRRRTTYLQYLVTTDRTFKETRLFDLGPLFLDRFRALVGRFYTVDRSLEGRQAVASAVLGLLSVGAAGGAVLFAVSTTVGSGQIGQFAGYIAAITLVQNALGALFGGVAQLYEHNLFLGNLFSFLDIPEDALPSGHRPFPAQLTKGVEFRDVSFAYPGTDTPVLQNLSMLLPAGRCVALVGQNGAGKTTLVKLLARFYAPASGQILIDDIPVEEYDLADLRRNIGVIFQDFVQYEASVRENIGFGRVTELDDIESIRRAAGKAGALPFIEELPDGFDSQLGRWFEGGRQLSGGQWQKVALARAFLRDSPIVVLDEPTAAIDAEAEAEVFGQLAQIVGRSTTLLIAHRFSTVRVADHIVVIDHGKVLEEGTHFELMERDGVYAKLFRLQAAGYLDQPAESRS</sequence>
<dbReference type="EMBL" id="JBHSFP010000023">
    <property type="protein sequence ID" value="MFC4534495.1"/>
    <property type="molecule type" value="Genomic_DNA"/>
</dbReference>
<dbReference type="SUPFAM" id="SSF90123">
    <property type="entry name" value="ABC transporter transmembrane region"/>
    <property type="match status" value="1"/>
</dbReference>
<keyword evidence="11" id="KW-1185">Reference proteome</keyword>
<dbReference type="InterPro" id="IPR039421">
    <property type="entry name" value="Type_1_exporter"/>
</dbReference>
<dbReference type="PROSITE" id="PS50893">
    <property type="entry name" value="ABC_TRANSPORTER_2"/>
    <property type="match status" value="1"/>
</dbReference>
<gene>
    <name evidence="10" type="ORF">ACFO60_27370</name>
</gene>
<evidence type="ECO:0000256" key="7">
    <source>
        <dbReference type="SAM" id="Phobius"/>
    </source>
</evidence>
<dbReference type="InterPro" id="IPR003593">
    <property type="entry name" value="AAA+_ATPase"/>
</dbReference>
<dbReference type="RefSeq" id="WP_380845252.1">
    <property type="nucleotide sequence ID" value="NZ_JBHSFP010000023.1"/>
</dbReference>
<dbReference type="PROSITE" id="PS00211">
    <property type="entry name" value="ABC_TRANSPORTER_1"/>
    <property type="match status" value="1"/>
</dbReference>
<dbReference type="InterPro" id="IPR017871">
    <property type="entry name" value="ABC_transporter-like_CS"/>
</dbReference>
<dbReference type="SMART" id="SM00382">
    <property type="entry name" value="AAA"/>
    <property type="match status" value="1"/>
</dbReference>
<dbReference type="InterPro" id="IPR011527">
    <property type="entry name" value="ABC1_TM_dom"/>
</dbReference>
<feature type="transmembrane region" description="Helical" evidence="7">
    <location>
        <begin position="256"/>
        <end position="278"/>
    </location>
</feature>
<keyword evidence="3" id="KW-0547">Nucleotide-binding</keyword>
<organism evidence="10 11">
    <name type="scientific">Sphaerisporangium dianthi</name>
    <dbReference type="NCBI Taxonomy" id="1436120"/>
    <lineage>
        <taxon>Bacteria</taxon>
        <taxon>Bacillati</taxon>
        <taxon>Actinomycetota</taxon>
        <taxon>Actinomycetes</taxon>
        <taxon>Streptosporangiales</taxon>
        <taxon>Streptosporangiaceae</taxon>
        <taxon>Sphaerisporangium</taxon>
    </lineage>
</organism>
<dbReference type="GO" id="GO:0005524">
    <property type="term" value="F:ATP binding"/>
    <property type="evidence" value="ECO:0007669"/>
    <property type="project" value="UniProtKB-KW"/>
</dbReference>
<evidence type="ECO:0000259" key="9">
    <source>
        <dbReference type="PROSITE" id="PS50929"/>
    </source>
</evidence>
<proteinExistence type="predicted"/>
<dbReference type="PROSITE" id="PS50929">
    <property type="entry name" value="ABC_TM1F"/>
    <property type="match status" value="1"/>
</dbReference>
<evidence type="ECO:0000256" key="6">
    <source>
        <dbReference type="ARBA" id="ARBA00023136"/>
    </source>
</evidence>
<dbReference type="InterPro" id="IPR003439">
    <property type="entry name" value="ABC_transporter-like_ATP-bd"/>
</dbReference>
<dbReference type="Proteomes" id="UP001596004">
    <property type="component" value="Unassembled WGS sequence"/>
</dbReference>
<dbReference type="PANTHER" id="PTHR43394">
    <property type="entry name" value="ATP-DEPENDENT PERMEASE MDL1, MITOCHONDRIAL"/>
    <property type="match status" value="1"/>
</dbReference>
<evidence type="ECO:0000256" key="3">
    <source>
        <dbReference type="ARBA" id="ARBA00022741"/>
    </source>
</evidence>
<dbReference type="PANTHER" id="PTHR43394:SF1">
    <property type="entry name" value="ATP-BINDING CASSETTE SUB-FAMILY B MEMBER 10, MITOCHONDRIAL"/>
    <property type="match status" value="1"/>
</dbReference>